<dbReference type="RefSeq" id="WP_216632891.1">
    <property type="nucleotide sequence ID" value="NZ_JAHLQN010000001.1"/>
</dbReference>
<keyword evidence="1" id="KW-0472">Membrane</keyword>
<evidence type="ECO:0000313" key="2">
    <source>
        <dbReference type="EMBL" id="MBU5627538.1"/>
    </source>
</evidence>
<accession>A0ABS6FBS9</accession>
<dbReference type="EMBL" id="JAHLQN010000001">
    <property type="protein sequence ID" value="MBU5627538.1"/>
    <property type="molecule type" value="Genomic_DNA"/>
</dbReference>
<gene>
    <name evidence="2" type="ORF">KQI82_11515</name>
</gene>
<keyword evidence="1" id="KW-0812">Transmembrane</keyword>
<feature type="transmembrane region" description="Helical" evidence="1">
    <location>
        <begin position="33"/>
        <end position="53"/>
    </location>
</feature>
<evidence type="ECO:0000313" key="3">
    <source>
        <dbReference type="Proteomes" id="UP000787672"/>
    </source>
</evidence>
<organism evidence="2 3">
    <name type="scientific">Dysosmobacter acutus</name>
    <dbReference type="NCBI Taxonomy" id="2841504"/>
    <lineage>
        <taxon>Bacteria</taxon>
        <taxon>Bacillati</taxon>
        <taxon>Bacillota</taxon>
        <taxon>Clostridia</taxon>
        <taxon>Eubacteriales</taxon>
        <taxon>Oscillospiraceae</taxon>
        <taxon>Dysosmobacter</taxon>
    </lineage>
</organism>
<proteinExistence type="predicted"/>
<dbReference type="Proteomes" id="UP000787672">
    <property type="component" value="Unassembled WGS sequence"/>
</dbReference>
<protein>
    <submittedName>
        <fullName evidence="2">Uncharacterized protein</fullName>
    </submittedName>
</protein>
<sequence length="203" mass="21585">MLNWNVSAPGKRYPSKQTLNLAQRERDPHHLEAVLPAALILAVAVGLFCKFAVVDRLNAAARAEAAAAAAQAQVAEIRVSNAEYDDVAAAYEGYVLAMRSTGGVDPMETLELVEKELVETSRVEYFSMTDSVVTVKLSGVTLNQISRIFKSLTDSSQVANVQVYTASTQGDDSALTTATMTIQLSALEGFALSEPAEEGGGEA</sequence>
<reference evidence="2 3" key="1">
    <citation type="submission" date="2021-06" db="EMBL/GenBank/DDBJ databases">
        <authorList>
            <person name="Sun Q."/>
            <person name="Li D."/>
        </authorList>
    </citation>
    <scope>NUCLEOTIDE SEQUENCE [LARGE SCALE GENOMIC DNA]</scope>
    <source>
        <strain evidence="2 3">MSJ-2</strain>
    </source>
</reference>
<keyword evidence="3" id="KW-1185">Reference proteome</keyword>
<keyword evidence="1" id="KW-1133">Transmembrane helix</keyword>
<evidence type="ECO:0000256" key="1">
    <source>
        <dbReference type="SAM" id="Phobius"/>
    </source>
</evidence>
<name>A0ABS6FBS9_9FIRM</name>
<comment type="caution">
    <text evidence="2">The sequence shown here is derived from an EMBL/GenBank/DDBJ whole genome shotgun (WGS) entry which is preliminary data.</text>
</comment>